<evidence type="ECO:0000259" key="4">
    <source>
        <dbReference type="Pfam" id="PF11887"/>
    </source>
</evidence>
<feature type="domain" description="Mce/MlaD" evidence="3">
    <location>
        <begin position="39"/>
        <end position="115"/>
    </location>
</feature>
<dbReference type="RefSeq" id="WP_152275530.1">
    <property type="nucleotide sequence ID" value="NZ_ANBP01000053.1"/>
</dbReference>
<dbReference type="InterPro" id="IPR052336">
    <property type="entry name" value="MlaD_Phospholipid_Transporter"/>
</dbReference>
<evidence type="ECO:0000259" key="3">
    <source>
        <dbReference type="Pfam" id="PF02470"/>
    </source>
</evidence>
<comment type="caution">
    <text evidence="5">The sequence shown here is derived from an EMBL/GenBank/DDBJ whole genome shotgun (WGS) entry which is preliminary data.</text>
</comment>
<accession>A0A5N5UQM9</accession>
<keyword evidence="2" id="KW-0472">Membrane</keyword>
<feature type="compositionally biased region" description="Pro residues" evidence="1">
    <location>
        <begin position="472"/>
        <end position="488"/>
    </location>
</feature>
<dbReference type="PANTHER" id="PTHR33371:SF19">
    <property type="entry name" value="MCE-FAMILY PROTEIN MCE4A"/>
    <property type="match status" value="1"/>
</dbReference>
<keyword evidence="2" id="KW-0812">Transmembrane</keyword>
<dbReference type="Pfam" id="PF02470">
    <property type="entry name" value="MlaD"/>
    <property type="match status" value="1"/>
</dbReference>
<feature type="region of interest" description="Disordered" evidence="1">
    <location>
        <begin position="499"/>
        <end position="518"/>
    </location>
</feature>
<evidence type="ECO:0000313" key="5">
    <source>
        <dbReference type="EMBL" id="KAB7751901.1"/>
    </source>
</evidence>
<dbReference type="PANTHER" id="PTHR33371">
    <property type="entry name" value="INTERMEMBRANE PHOSPHOLIPID TRANSPORT SYSTEM BINDING PROTEIN MLAD-RELATED"/>
    <property type="match status" value="1"/>
</dbReference>
<organism evidence="5 6">
    <name type="scientific">Mycolicibacterium phlei DSM 43239 = CCUG 21000</name>
    <dbReference type="NCBI Taxonomy" id="1226750"/>
    <lineage>
        <taxon>Bacteria</taxon>
        <taxon>Bacillati</taxon>
        <taxon>Actinomycetota</taxon>
        <taxon>Actinomycetes</taxon>
        <taxon>Mycobacteriales</taxon>
        <taxon>Mycobacteriaceae</taxon>
        <taxon>Mycolicibacterium</taxon>
    </lineage>
</organism>
<reference evidence="5 6" key="1">
    <citation type="submission" date="2012-10" db="EMBL/GenBank/DDBJ databases">
        <title>The draft sequence of the Mycobacterium pheli genome.</title>
        <authorList>
            <person name="Pettersson B.M.F."/>
            <person name="Das S."/>
            <person name="Dasgupta S."/>
            <person name="Bhattacharya A."/>
            <person name="Kirsebom L.A."/>
        </authorList>
    </citation>
    <scope>NUCLEOTIDE SEQUENCE [LARGE SCALE GENOMIC DNA]</scope>
    <source>
        <strain evidence="5 6">CCUG 21000</strain>
    </source>
</reference>
<evidence type="ECO:0000256" key="1">
    <source>
        <dbReference type="SAM" id="MobiDB-lite"/>
    </source>
</evidence>
<name>A0A5N5UQM9_MYCPH</name>
<dbReference type="GO" id="GO:0051701">
    <property type="term" value="P:biological process involved in interaction with host"/>
    <property type="evidence" value="ECO:0007669"/>
    <property type="project" value="TreeGrafter"/>
</dbReference>
<dbReference type="Proteomes" id="UP000325690">
    <property type="component" value="Unassembled WGS sequence"/>
</dbReference>
<dbReference type="NCBIfam" id="TIGR00996">
    <property type="entry name" value="Mtu_fam_mce"/>
    <property type="match status" value="1"/>
</dbReference>
<protein>
    <submittedName>
        <fullName evidence="5">MCE-family protein MCE3A</fullName>
    </submittedName>
</protein>
<dbReference type="InterPro" id="IPR024516">
    <property type="entry name" value="Mce_C"/>
</dbReference>
<evidence type="ECO:0000256" key="2">
    <source>
        <dbReference type="SAM" id="Phobius"/>
    </source>
</evidence>
<evidence type="ECO:0000313" key="6">
    <source>
        <dbReference type="Proteomes" id="UP000325690"/>
    </source>
</evidence>
<dbReference type="Pfam" id="PF11887">
    <property type="entry name" value="Mce4_CUP1"/>
    <property type="match status" value="1"/>
</dbReference>
<dbReference type="AlphaFoldDB" id="A0A5N5UQM9"/>
<gene>
    <name evidence="5" type="ORF">MPHL21000_22225</name>
</gene>
<dbReference type="EMBL" id="ANBP01000053">
    <property type="protein sequence ID" value="KAB7751901.1"/>
    <property type="molecule type" value="Genomic_DNA"/>
</dbReference>
<keyword evidence="2" id="KW-1133">Transmembrane helix</keyword>
<dbReference type="InterPro" id="IPR005693">
    <property type="entry name" value="Mce"/>
</dbReference>
<sequence length="518" mass="54793">MEFDDEGLHPGWHALILTVIFALLIWLTYAMFAGTMNRGVPVTLTSERAGLVMETNAKVKLRGVQVGKVTEISGGSEPVTLKLEIDKDKLQFIPANVEAQIRATTVFGAKFVDLVYPDDPSPQRLQAGQVITSRNVTTEVNTVFQNVVSVLDKVDPAKLNSTLAALAEGVRGQGERMGEAVTAANEVLLELNPRNETIREDWRALTAFNNTFSSAAQDILATLDASATTSETVVQNTKQLDALLLATIGLSNSGISLLAPNQENLIKAINTLEPTTRLLEKYSPSFTCLLVGAKHLLDHGGYDGPGGNGRTLVLDVGLSLGDDPYRYPDHLPIVGAKGGPGGKPGCGSLPVVADNWPVRNLVTNTGFGRGIDWRPNPGIGFPGYMNYLPTTRAVPEPPSIRNLFGGPAIGPVPYPGAPAYGADLYADDGTPLWPGLAPAPPPVRAPGSGPEKNAWGAAWREVLGVRVGGGLPPAPPPMRPRDPGPTPGSEPFIVHAPAQMQPTPLPPVPLPREVVPGG</sequence>
<proteinExistence type="predicted"/>
<feature type="transmembrane region" description="Helical" evidence="2">
    <location>
        <begin position="12"/>
        <end position="32"/>
    </location>
</feature>
<feature type="region of interest" description="Disordered" evidence="1">
    <location>
        <begin position="466"/>
        <end position="494"/>
    </location>
</feature>
<dbReference type="GO" id="GO:0005576">
    <property type="term" value="C:extracellular region"/>
    <property type="evidence" value="ECO:0007669"/>
    <property type="project" value="TreeGrafter"/>
</dbReference>
<dbReference type="InterPro" id="IPR003399">
    <property type="entry name" value="Mce/MlaD"/>
</dbReference>
<feature type="domain" description="Mammalian cell entry C-terminal" evidence="4">
    <location>
        <begin position="121"/>
        <end position="340"/>
    </location>
</feature>
<keyword evidence="6" id="KW-1185">Reference proteome</keyword>